<keyword evidence="1" id="KW-1133">Transmembrane helix</keyword>
<gene>
    <name evidence="2" type="ORF">NKI36_23100</name>
</gene>
<reference evidence="2 3" key="1">
    <citation type="journal article" date="2024" name="Proc. Natl. Acad. Sci. U.S.A.">
        <title>The evolutionary genomics of adaptation to stress in wild rhizobium bacteria.</title>
        <authorList>
            <person name="Kehlet-Delgado H."/>
            <person name="Montoya A.P."/>
            <person name="Jensen K.T."/>
            <person name="Wendlandt C.E."/>
            <person name="Dexheimer C."/>
            <person name="Roberts M."/>
            <person name="Torres Martinez L."/>
            <person name="Friesen M.L."/>
            <person name="Griffitts J.S."/>
            <person name="Porter S.S."/>
        </authorList>
    </citation>
    <scope>NUCLEOTIDE SEQUENCE [LARGE SCALE GENOMIC DNA]</scope>
    <source>
        <strain evidence="2 3">M0641</strain>
    </source>
</reference>
<feature type="transmembrane region" description="Helical" evidence="1">
    <location>
        <begin position="16"/>
        <end position="33"/>
    </location>
</feature>
<organism evidence="2 3">
    <name type="scientific">Mesorhizobium caraganae</name>
    <dbReference type="NCBI Taxonomy" id="483206"/>
    <lineage>
        <taxon>Bacteria</taxon>
        <taxon>Pseudomonadati</taxon>
        <taxon>Pseudomonadota</taxon>
        <taxon>Alphaproteobacteria</taxon>
        <taxon>Hyphomicrobiales</taxon>
        <taxon>Phyllobacteriaceae</taxon>
        <taxon>Mesorhizobium</taxon>
    </lineage>
</organism>
<proteinExistence type="predicted"/>
<accession>A0ABV1Z534</accession>
<keyword evidence="1" id="KW-0812">Transmembrane</keyword>
<name>A0ABV1Z534_9HYPH</name>
<keyword evidence="1" id="KW-0472">Membrane</keyword>
<dbReference type="Proteomes" id="UP001433071">
    <property type="component" value="Unassembled WGS sequence"/>
</dbReference>
<protein>
    <submittedName>
        <fullName evidence="2">Uncharacterized protein</fullName>
    </submittedName>
</protein>
<keyword evidence="3" id="KW-1185">Reference proteome</keyword>
<dbReference type="RefSeq" id="WP_352560398.1">
    <property type="nucleotide sequence ID" value="NZ_JAMYQB010000021.1"/>
</dbReference>
<evidence type="ECO:0000313" key="3">
    <source>
        <dbReference type="Proteomes" id="UP001433071"/>
    </source>
</evidence>
<evidence type="ECO:0000313" key="2">
    <source>
        <dbReference type="EMBL" id="MER9406926.1"/>
    </source>
</evidence>
<comment type="caution">
    <text evidence="2">The sequence shown here is derived from an EMBL/GenBank/DDBJ whole genome shotgun (WGS) entry which is preliminary data.</text>
</comment>
<sequence length="83" mass="8920">MPKTSFRPAQARAIRLLYYPAIGLGIAIDAMSGSPTRRFRAGKRHFGQGKDMDIFLMTASLALAGIIAGIYVSGVITIFASMI</sequence>
<evidence type="ECO:0000256" key="1">
    <source>
        <dbReference type="SAM" id="Phobius"/>
    </source>
</evidence>
<dbReference type="EMBL" id="JAMYQB010000021">
    <property type="protein sequence ID" value="MER9406926.1"/>
    <property type="molecule type" value="Genomic_DNA"/>
</dbReference>
<feature type="transmembrane region" description="Helical" evidence="1">
    <location>
        <begin position="54"/>
        <end position="80"/>
    </location>
</feature>